<dbReference type="EMBL" id="CAUZMB010000009">
    <property type="protein sequence ID" value="CAK1251565.1"/>
    <property type="molecule type" value="Genomic_DNA"/>
</dbReference>
<dbReference type="Pfam" id="PF04883">
    <property type="entry name" value="HK97-gp10_like"/>
    <property type="match status" value="1"/>
</dbReference>
<dbReference type="InterPro" id="IPR010064">
    <property type="entry name" value="HK97-gp10_tail"/>
</dbReference>
<keyword evidence="2" id="KW-1185">Reference proteome</keyword>
<evidence type="ECO:0000313" key="2">
    <source>
        <dbReference type="Proteomes" id="UP001314166"/>
    </source>
</evidence>
<protein>
    <recommendedName>
        <fullName evidence="3">HK97 gp10 family phage protein</fullName>
    </recommendedName>
</protein>
<comment type="caution">
    <text evidence="1">The sequence shown here is derived from an EMBL/GenBank/DDBJ whole genome shotgun (WGS) entry which is preliminary data.</text>
</comment>
<evidence type="ECO:0000313" key="1">
    <source>
        <dbReference type="EMBL" id="CAK1251565.1"/>
    </source>
</evidence>
<accession>A0ABN9Z2D4</accession>
<reference evidence="1 2" key="1">
    <citation type="submission" date="2023-10" db="EMBL/GenBank/DDBJ databases">
        <authorList>
            <person name="Botero Cardona J."/>
        </authorList>
    </citation>
    <scope>NUCLEOTIDE SEQUENCE [LARGE SCALE GENOMIC DNA]</scope>
    <source>
        <strain evidence="1 2">R-55214</strain>
    </source>
</reference>
<sequence>MSDFENMMNGYLEKAGGLVNLTVEERSEATQKGAEVLKENMSDLTRSLHYNKNRKIGKMPHLADSITTGQLDGTKEDGDTAVGFTTKDHNHARIARFLNDGTVKMRGDHFVDKGFVEYEGKAFQTMGDALTAIQERKAK</sequence>
<dbReference type="Proteomes" id="UP001314166">
    <property type="component" value="Unassembled WGS sequence"/>
</dbReference>
<evidence type="ECO:0008006" key="3">
    <source>
        <dbReference type="Google" id="ProtNLM"/>
    </source>
</evidence>
<name>A0ABN9Z2D4_9LACO</name>
<dbReference type="RefSeq" id="WP_338344539.1">
    <property type="nucleotide sequence ID" value="NZ_CAUZLM010000008.1"/>
</dbReference>
<dbReference type="NCBIfam" id="TIGR01725">
    <property type="entry name" value="phge_HK97_gp10"/>
    <property type="match status" value="1"/>
</dbReference>
<organism evidence="1 2">
    <name type="scientific">Fructobacillus evanidus</name>
    <dbReference type="NCBI Taxonomy" id="3064281"/>
    <lineage>
        <taxon>Bacteria</taxon>
        <taxon>Bacillati</taxon>
        <taxon>Bacillota</taxon>
        <taxon>Bacilli</taxon>
        <taxon>Lactobacillales</taxon>
        <taxon>Lactobacillaceae</taxon>
        <taxon>Fructobacillus</taxon>
    </lineage>
</organism>
<proteinExistence type="predicted"/>
<gene>
    <name evidence="1" type="ORF">R55214_HHFBAMCI_01341</name>
</gene>